<dbReference type="Proteomes" id="UP001065373">
    <property type="component" value="Chromosome"/>
</dbReference>
<gene>
    <name evidence="2" type="ORF">N5910_05915</name>
    <name evidence="1" type="ORF">U2150_04555</name>
</gene>
<reference evidence="1 3" key="2">
    <citation type="submission" date="2023-12" db="EMBL/GenBank/DDBJ databases">
        <title>Phenotypic and Genomic Characterization of Methanothermobacter wolfeii Strain BSEL, a CO2-Capturing Archaeon with Minimal Nutrient Requirements.</title>
        <authorList>
            <person name="Ale Enriquez F."/>
            <person name="Ahring B.K."/>
        </authorList>
    </citation>
    <scope>NUCLEOTIDE SEQUENCE [LARGE SCALE GENOMIC DNA]</scope>
    <source>
        <strain evidence="1 3">BSEL-1</strain>
    </source>
</reference>
<evidence type="ECO:0000313" key="3">
    <source>
        <dbReference type="Proteomes" id="UP001369247"/>
    </source>
</evidence>
<organism evidence="2">
    <name type="scientific">Methanothermobacter wolfeii</name>
    <name type="common">Methanobacterium wolfei</name>
    <dbReference type="NCBI Taxonomy" id="145261"/>
    <lineage>
        <taxon>Archaea</taxon>
        <taxon>Methanobacteriati</taxon>
        <taxon>Methanobacteriota</taxon>
        <taxon>Methanomada group</taxon>
        <taxon>Methanobacteria</taxon>
        <taxon>Methanobacteriales</taxon>
        <taxon>Methanobacteriaceae</taxon>
        <taxon>Methanothermobacter</taxon>
    </lineage>
</organism>
<accession>A0A9E7RT79</accession>
<protein>
    <submittedName>
        <fullName evidence="2">DUF1894 domain-containing protein</fullName>
    </submittedName>
</protein>
<dbReference type="InterPro" id="IPR012031">
    <property type="entry name" value="MTH0776-like"/>
</dbReference>
<dbReference type="KEGG" id="mwo:MWSIV6_1150"/>
<proteinExistence type="predicted"/>
<dbReference type="EMBL" id="CP104550">
    <property type="protein sequence ID" value="UXH31082.1"/>
    <property type="molecule type" value="Genomic_DNA"/>
</dbReference>
<dbReference type="SMR" id="A0A9E7RT79"/>
<evidence type="ECO:0000313" key="2">
    <source>
        <dbReference type="EMBL" id="UXH31082.1"/>
    </source>
</evidence>
<dbReference type="Proteomes" id="UP001369247">
    <property type="component" value="Unassembled WGS sequence"/>
</dbReference>
<sequence length="102" mass="11493">MSFCIETYLQQSEDYEIHLSRAGFRECARLIEEKAKTVIHIKPGEKILGARIIGIPPVPIGIDTGRSTVMMPYTKPCYGTAVIEVPVDEDEIRKILQMGEKE</sequence>
<keyword evidence="3" id="KW-1185">Reference proteome</keyword>
<reference evidence="2" key="1">
    <citation type="submission" date="2022-09" db="EMBL/GenBank/DDBJ databases">
        <title>Characterization of three MwoI isoschizomers from sequenced genome and metagenomes.</title>
        <authorList>
            <person name="Fomenkov A."/>
            <person name="Xu S.Y."/>
            <person name="Roberts R.J."/>
        </authorList>
    </citation>
    <scope>NUCLEOTIDE SEQUENCE</scope>
    <source>
        <strain evidence="2">DSM 2970</strain>
    </source>
</reference>
<dbReference type="RefSeq" id="WP_074359115.1">
    <property type="nucleotide sequence ID" value="NZ_CP104550.1"/>
</dbReference>
<dbReference type="GeneID" id="58978780"/>
<evidence type="ECO:0000313" key="1">
    <source>
        <dbReference type="EMBL" id="MEJ8542761.1"/>
    </source>
</evidence>
<dbReference type="GeneID" id="75106769"/>
<dbReference type="Pfam" id="PF08979">
    <property type="entry name" value="DUF1894"/>
    <property type="match status" value="1"/>
</dbReference>
<name>A0A9E7RT79_METWO</name>
<dbReference type="AlphaFoldDB" id="A0A9E7RT79"/>
<dbReference type="EMBL" id="JAXUHJ010000008">
    <property type="protein sequence ID" value="MEJ8542761.1"/>
    <property type="molecule type" value="Genomic_DNA"/>
</dbReference>
<dbReference type="PIRSF" id="PIRSF006577">
    <property type="entry name" value="UCP006577"/>
    <property type="match status" value="1"/>
</dbReference>